<dbReference type="AlphaFoldDB" id="A0A196SH89"/>
<dbReference type="EMBL" id="LXWW01000152">
    <property type="protein sequence ID" value="OAO15329.1"/>
    <property type="molecule type" value="Genomic_DNA"/>
</dbReference>
<protein>
    <submittedName>
        <fullName evidence="1">Uncharacterized protein</fullName>
    </submittedName>
</protein>
<organism evidence="1 2">
    <name type="scientific">Blastocystis sp. subtype 1 (strain ATCC 50177 / NandII)</name>
    <dbReference type="NCBI Taxonomy" id="478820"/>
    <lineage>
        <taxon>Eukaryota</taxon>
        <taxon>Sar</taxon>
        <taxon>Stramenopiles</taxon>
        <taxon>Bigyra</taxon>
        <taxon>Opalozoa</taxon>
        <taxon>Opalinata</taxon>
        <taxon>Blastocystidae</taxon>
        <taxon>Blastocystis</taxon>
    </lineage>
</organism>
<name>A0A196SH89_BLAHN</name>
<keyword evidence="2" id="KW-1185">Reference proteome</keyword>
<evidence type="ECO:0000313" key="2">
    <source>
        <dbReference type="Proteomes" id="UP000078348"/>
    </source>
</evidence>
<proteinExistence type="predicted"/>
<evidence type="ECO:0000313" key="1">
    <source>
        <dbReference type="EMBL" id="OAO15329.1"/>
    </source>
</evidence>
<sequence length="339" mass="39674">MTCEQRFQLACESKQEEVIHGRNTINDVKDLTADDVEDVTAAADVEDLGEENAWRRLHNGGGSNGLGINIRANWNSIQRAHWMLTIHFLHSYPVTRQEEDFVMRVLNAYLLENTPWKRLVIGYERCPSTRRFHAHVYLATERTVRMTRSLCSISLRVIPDLREPLRPHINYLDGPSDIINVISEEYVDAIKSGKWGLPEYFLFQNGSHCRQFRDLLVGNQPMKSTTHCRLILILGPVVIFDDPNPEPFRCFAQELKIWGDRYPFIAEAKGRSMKICSEGFVITSNYSLEELTDGDFGENYYMPEEADIDDELHRFYRRLLKYVWFNYYFKGHYTRFEVK</sequence>
<comment type="caution">
    <text evidence="1">The sequence shown here is derived from an EMBL/GenBank/DDBJ whole genome shotgun (WGS) entry which is preliminary data.</text>
</comment>
<dbReference type="Proteomes" id="UP000078348">
    <property type="component" value="Unassembled WGS sequence"/>
</dbReference>
<accession>A0A196SH89</accession>
<reference evidence="1 2" key="1">
    <citation type="submission" date="2016-05" db="EMBL/GenBank/DDBJ databases">
        <title>Nuclear genome of Blastocystis sp. subtype 1 NandII.</title>
        <authorList>
            <person name="Gentekaki E."/>
            <person name="Curtis B."/>
            <person name="Stairs C."/>
            <person name="Eme L."/>
            <person name="Herman E."/>
            <person name="Klimes V."/>
            <person name="Arias M.C."/>
            <person name="Elias M."/>
            <person name="Hilliou F."/>
            <person name="Klute M."/>
            <person name="Malik S.-B."/>
            <person name="Pightling A."/>
            <person name="Rachubinski R."/>
            <person name="Salas D."/>
            <person name="Schlacht A."/>
            <person name="Suga H."/>
            <person name="Archibald J."/>
            <person name="Ball S.G."/>
            <person name="Clark G."/>
            <person name="Dacks J."/>
            <person name="Van Der Giezen M."/>
            <person name="Tsaousis A."/>
            <person name="Roger A."/>
        </authorList>
    </citation>
    <scope>NUCLEOTIDE SEQUENCE [LARGE SCALE GENOMIC DNA]</scope>
    <source>
        <strain evidence="2">ATCC 50177 / NandII</strain>
    </source>
</reference>
<gene>
    <name evidence="1" type="ORF">AV274_2957</name>
</gene>